<dbReference type="AlphaFoldDB" id="A0A815KSE1"/>
<evidence type="ECO:0008006" key="5">
    <source>
        <dbReference type="Google" id="ProtNLM"/>
    </source>
</evidence>
<dbReference type="EMBL" id="CAJNOJ010000103">
    <property type="protein sequence ID" value="CAF1116636.1"/>
    <property type="molecule type" value="Genomic_DNA"/>
</dbReference>
<proteinExistence type="predicted"/>
<evidence type="ECO:0000256" key="1">
    <source>
        <dbReference type="SAM" id="Phobius"/>
    </source>
</evidence>
<protein>
    <recommendedName>
        <fullName evidence="5">Transmembrane protein</fullName>
    </recommendedName>
</protein>
<gene>
    <name evidence="2" type="ORF">EDS130_LOCUS20821</name>
    <name evidence="3" type="ORF">XAT740_LOCUS33952</name>
</gene>
<keyword evidence="1" id="KW-0812">Transmembrane</keyword>
<dbReference type="Proteomes" id="UP000663828">
    <property type="component" value="Unassembled WGS sequence"/>
</dbReference>
<sequence length="160" mass="19108">MINNQRESDVVKRRSRRQTLLCYSTLCLFSFLTFLLLSIHTFHNHSINFQNKTISLNVIKFRSSLIQCGQSIVRRQYLYQRVQQFIALVKANPDTLINDQLSQSLLKEDLILWLEYILKECYQARQFLIYEQGNPMLIRRIISKIRKEILYIAAFFLKDV</sequence>
<accession>A0A815KSE1</accession>
<dbReference type="Proteomes" id="UP000663852">
    <property type="component" value="Unassembled WGS sequence"/>
</dbReference>
<evidence type="ECO:0000313" key="2">
    <source>
        <dbReference type="EMBL" id="CAF1116636.1"/>
    </source>
</evidence>
<dbReference type="EMBL" id="CAJNOR010003280">
    <property type="protein sequence ID" value="CAF1397541.1"/>
    <property type="molecule type" value="Genomic_DNA"/>
</dbReference>
<keyword evidence="4" id="KW-1185">Reference proteome</keyword>
<reference evidence="3" key="1">
    <citation type="submission" date="2021-02" db="EMBL/GenBank/DDBJ databases">
        <authorList>
            <person name="Nowell W R."/>
        </authorList>
    </citation>
    <scope>NUCLEOTIDE SEQUENCE</scope>
</reference>
<keyword evidence="1" id="KW-0472">Membrane</keyword>
<comment type="caution">
    <text evidence="3">The sequence shown here is derived from an EMBL/GenBank/DDBJ whole genome shotgun (WGS) entry which is preliminary data.</text>
</comment>
<organism evidence="3 4">
    <name type="scientific">Adineta ricciae</name>
    <name type="common">Rotifer</name>
    <dbReference type="NCBI Taxonomy" id="249248"/>
    <lineage>
        <taxon>Eukaryota</taxon>
        <taxon>Metazoa</taxon>
        <taxon>Spiralia</taxon>
        <taxon>Gnathifera</taxon>
        <taxon>Rotifera</taxon>
        <taxon>Eurotatoria</taxon>
        <taxon>Bdelloidea</taxon>
        <taxon>Adinetida</taxon>
        <taxon>Adinetidae</taxon>
        <taxon>Adineta</taxon>
    </lineage>
</organism>
<keyword evidence="1" id="KW-1133">Transmembrane helix</keyword>
<dbReference type="OrthoDB" id="10033926at2759"/>
<evidence type="ECO:0000313" key="3">
    <source>
        <dbReference type="EMBL" id="CAF1397541.1"/>
    </source>
</evidence>
<feature type="transmembrane region" description="Helical" evidence="1">
    <location>
        <begin position="20"/>
        <end position="42"/>
    </location>
</feature>
<evidence type="ECO:0000313" key="4">
    <source>
        <dbReference type="Proteomes" id="UP000663828"/>
    </source>
</evidence>
<name>A0A815KSE1_ADIRI</name>